<evidence type="ECO:0000256" key="2">
    <source>
        <dbReference type="ARBA" id="ARBA00022723"/>
    </source>
</evidence>
<accession>F4QK90</accession>
<dbReference type="eggNOG" id="COG1940">
    <property type="taxonomic scope" value="Bacteria"/>
</dbReference>
<dbReference type="CDD" id="cd24067">
    <property type="entry name" value="ASKHA_NBD_ROK_BsFRK-like"/>
    <property type="match status" value="1"/>
</dbReference>
<dbReference type="RefSeq" id="WP_006272464.1">
    <property type="nucleotide sequence ID" value="NZ_GL883077.1"/>
</dbReference>
<dbReference type="HOGENOM" id="CLU_036604_3_0_5"/>
<gene>
    <name evidence="7" type="ORF">ABI_17080</name>
</gene>
<comment type="cofactor">
    <cofactor evidence="1">
        <name>Mg(2+)</name>
        <dbReference type="ChEBI" id="CHEBI:18420"/>
    </cofactor>
</comment>
<dbReference type="InterPro" id="IPR049874">
    <property type="entry name" value="ROK_cs"/>
</dbReference>
<dbReference type="EC" id="2.7.1.4" evidence="5"/>
<dbReference type="EMBL" id="GL883077">
    <property type="protein sequence ID" value="EGF93268.1"/>
    <property type="molecule type" value="Genomic_DNA"/>
</dbReference>
<evidence type="ECO:0000256" key="1">
    <source>
        <dbReference type="ARBA" id="ARBA00001946"/>
    </source>
</evidence>
<dbReference type="InterPro" id="IPR051804">
    <property type="entry name" value="Carb_Metab_Reg_Kinase/Isom"/>
</dbReference>
<dbReference type="Pfam" id="PF00480">
    <property type="entry name" value="ROK"/>
    <property type="match status" value="1"/>
</dbReference>
<keyword evidence="8" id="KW-1185">Reference proteome</keyword>
<evidence type="ECO:0000256" key="4">
    <source>
        <dbReference type="ARBA" id="ARBA00022842"/>
    </source>
</evidence>
<keyword evidence="3" id="KW-0862">Zinc</keyword>
<name>F4QK90_9CAUL</name>
<keyword evidence="2" id="KW-0479">Metal-binding</keyword>
<dbReference type="Proteomes" id="UP000006512">
    <property type="component" value="Unassembled WGS sequence"/>
</dbReference>
<keyword evidence="4" id="KW-0460">Magnesium</keyword>
<dbReference type="PANTHER" id="PTHR42742">
    <property type="entry name" value="TRANSCRIPTIONAL REPRESSOR MPRA"/>
    <property type="match status" value="1"/>
</dbReference>
<dbReference type="GO" id="GO:0008865">
    <property type="term" value="F:fructokinase activity"/>
    <property type="evidence" value="ECO:0007669"/>
    <property type="project" value="UniProtKB-EC"/>
</dbReference>
<comment type="catalytic activity">
    <reaction evidence="6">
        <text>D-fructose + ATP = D-fructose 6-phosphate + ADP + H(+)</text>
        <dbReference type="Rhea" id="RHEA:16125"/>
        <dbReference type="ChEBI" id="CHEBI:15378"/>
        <dbReference type="ChEBI" id="CHEBI:30616"/>
        <dbReference type="ChEBI" id="CHEBI:37721"/>
        <dbReference type="ChEBI" id="CHEBI:61527"/>
        <dbReference type="ChEBI" id="CHEBI:456216"/>
        <dbReference type="EC" id="2.7.1.4"/>
    </reaction>
</comment>
<dbReference type="InterPro" id="IPR043129">
    <property type="entry name" value="ATPase_NBD"/>
</dbReference>
<dbReference type="SUPFAM" id="SSF53067">
    <property type="entry name" value="Actin-like ATPase domain"/>
    <property type="match status" value="1"/>
</dbReference>
<evidence type="ECO:0000256" key="6">
    <source>
        <dbReference type="ARBA" id="ARBA00048451"/>
    </source>
</evidence>
<dbReference type="STRING" id="715226.ABI_17080"/>
<proteinExistence type="predicted"/>
<dbReference type="Gene3D" id="3.30.420.40">
    <property type="match status" value="2"/>
</dbReference>
<evidence type="ECO:0000256" key="5">
    <source>
        <dbReference type="ARBA" id="ARBA00038887"/>
    </source>
</evidence>
<dbReference type="GO" id="GO:0046872">
    <property type="term" value="F:metal ion binding"/>
    <property type="evidence" value="ECO:0007669"/>
    <property type="project" value="UniProtKB-KW"/>
</dbReference>
<reference evidence="8" key="1">
    <citation type="submission" date="2011-03" db="EMBL/GenBank/DDBJ databases">
        <title>Draft genome sequence of Brevundimonas diminuta.</title>
        <authorList>
            <person name="Brown P.J.B."/>
            <person name="Buechlein A."/>
            <person name="Hemmerich C."/>
            <person name="Brun Y.V."/>
        </authorList>
    </citation>
    <scope>NUCLEOTIDE SEQUENCE [LARGE SCALE GENOMIC DNA]</scope>
    <source>
        <strain evidence="8">C19</strain>
    </source>
</reference>
<dbReference type="PROSITE" id="PS01125">
    <property type="entry name" value="ROK"/>
    <property type="match status" value="1"/>
</dbReference>
<keyword evidence="7" id="KW-0808">Transferase</keyword>
<evidence type="ECO:0000313" key="7">
    <source>
        <dbReference type="EMBL" id="EGF93268.1"/>
    </source>
</evidence>
<evidence type="ECO:0000313" key="8">
    <source>
        <dbReference type="Proteomes" id="UP000006512"/>
    </source>
</evidence>
<dbReference type="OrthoDB" id="9783435at2"/>
<organism evidence="7 8">
    <name type="scientific">Asticcacaulis biprosthecium C19</name>
    <dbReference type="NCBI Taxonomy" id="715226"/>
    <lineage>
        <taxon>Bacteria</taxon>
        <taxon>Pseudomonadati</taxon>
        <taxon>Pseudomonadota</taxon>
        <taxon>Alphaproteobacteria</taxon>
        <taxon>Caulobacterales</taxon>
        <taxon>Caulobacteraceae</taxon>
        <taxon>Asticcacaulis</taxon>
    </lineage>
</organism>
<dbReference type="InterPro" id="IPR000600">
    <property type="entry name" value="ROK"/>
</dbReference>
<protein>
    <recommendedName>
        <fullName evidence="5">fructokinase</fullName>
        <ecNumber evidence="5">2.7.1.4</ecNumber>
    </recommendedName>
</protein>
<dbReference type="PANTHER" id="PTHR42742:SF3">
    <property type="entry name" value="FRUCTOKINASE"/>
    <property type="match status" value="1"/>
</dbReference>
<keyword evidence="7" id="KW-0418">Kinase</keyword>
<sequence>MAHFACIELGGTKVNLSAGSGPDDLSPVVRLPTLAPASTLIDTVEHLRRLAGEQDFDAIGIASFGPVGLTPGTPSYGHLLKTPKPGWSGADLLGPIAVAFPGIPIALDTDVNGAALGEARWGGAQGLDNFAYVTVGTGIGVGLVSNGRPVHGLLHPEAGHIRVRRQPGDTYAGHCPFHGDCLEGMACGPAIQARTGKAGETLSAEDAVWTLTGRYLAELFHSLILIASPQRILVGGGVGLNETVLSAAREAVYSGLRGYIEALETLTSFDDFIQPAHLGDRAGIMGALALAQDAWLKTSRAVEPSGAQRP</sequence>
<dbReference type="AlphaFoldDB" id="F4QK90"/>
<evidence type="ECO:0000256" key="3">
    <source>
        <dbReference type="ARBA" id="ARBA00022833"/>
    </source>
</evidence>